<evidence type="ECO:0000256" key="5">
    <source>
        <dbReference type="SAM" id="MobiDB-lite"/>
    </source>
</evidence>
<evidence type="ECO:0000256" key="4">
    <source>
        <dbReference type="ARBA" id="ARBA00023242"/>
    </source>
</evidence>
<dbReference type="InParanoid" id="A0A2R6PE41"/>
<feature type="domain" description="NAC" evidence="6">
    <location>
        <begin position="16"/>
        <end position="166"/>
    </location>
</feature>
<dbReference type="Gene3D" id="2.170.150.80">
    <property type="entry name" value="NAC domain"/>
    <property type="match status" value="1"/>
</dbReference>
<feature type="region of interest" description="Disordered" evidence="5">
    <location>
        <begin position="293"/>
        <end position="315"/>
    </location>
</feature>
<protein>
    <submittedName>
        <fullName evidence="7">NAC domain-containing protein</fullName>
    </submittedName>
</protein>
<evidence type="ECO:0000313" key="7">
    <source>
        <dbReference type="EMBL" id="PSR89671.1"/>
    </source>
</evidence>
<keyword evidence="4" id="KW-0539">Nucleus</keyword>
<dbReference type="AlphaFoldDB" id="A0A2R6PE41"/>
<keyword evidence="8" id="KW-1185">Reference proteome</keyword>
<proteinExistence type="predicted"/>
<dbReference type="SUPFAM" id="SSF101941">
    <property type="entry name" value="NAC domain"/>
    <property type="match status" value="1"/>
</dbReference>
<dbReference type="FunFam" id="2.170.150.80:FF:000006">
    <property type="entry name" value="NAC domain-containing protein 100-like"/>
    <property type="match status" value="1"/>
</dbReference>
<evidence type="ECO:0000256" key="2">
    <source>
        <dbReference type="ARBA" id="ARBA00023125"/>
    </source>
</evidence>
<name>A0A2R6PE41_ACTCC</name>
<dbReference type="STRING" id="1590841.A0A2R6PE41"/>
<comment type="caution">
    <text evidence="7">The sequence shown here is derived from an EMBL/GenBank/DDBJ whole genome shotgun (WGS) entry which is preliminary data.</text>
</comment>
<dbReference type="Proteomes" id="UP000241394">
    <property type="component" value="Chromosome LG26"/>
</dbReference>
<dbReference type="PROSITE" id="PS51005">
    <property type="entry name" value="NAC"/>
    <property type="match status" value="1"/>
</dbReference>
<dbReference type="GO" id="GO:0006355">
    <property type="term" value="P:regulation of DNA-templated transcription"/>
    <property type="evidence" value="ECO:0007669"/>
    <property type="project" value="InterPro"/>
</dbReference>
<keyword evidence="2" id="KW-0238">DNA-binding</keyword>
<dbReference type="PANTHER" id="PTHR31744:SF219">
    <property type="entry name" value="NAC DOMAIN-CONTAINING PROTEIN 4"/>
    <property type="match status" value="1"/>
</dbReference>
<dbReference type="FunCoup" id="A0A2R6PE41">
    <property type="interactions" value="529"/>
</dbReference>
<dbReference type="OrthoDB" id="1424968at2759"/>
<reference evidence="7 8" key="1">
    <citation type="submission" date="2017-07" db="EMBL/GenBank/DDBJ databases">
        <title>An improved, manually edited Actinidia chinensis var. chinensis (kiwifruit) genome highlights the challenges associated with draft genomes and gene prediction in plants.</title>
        <authorList>
            <person name="Pilkington S."/>
            <person name="Crowhurst R."/>
            <person name="Hilario E."/>
            <person name="Nardozza S."/>
            <person name="Fraser L."/>
            <person name="Peng Y."/>
            <person name="Gunaseelan K."/>
            <person name="Simpson R."/>
            <person name="Tahir J."/>
            <person name="Deroles S."/>
            <person name="Templeton K."/>
            <person name="Luo Z."/>
            <person name="Davy M."/>
            <person name="Cheng C."/>
            <person name="Mcneilage M."/>
            <person name="Scaglione D."/>
            <person name="Liu Y."/>
            <person name="Zhang Q."/>
            <person name="Datson P."/>
            <person name="De Silva N."/>
            <person name="Gardiner S."/>
            <person name="Bassett H."/>
            <person name="Chagne D."/>
            <person name="Mccallum J."/>
            <person name="Dzierzon H."/>
            <person name="Deng C."/>
            <person name="Wang Y.-Y."/>
            <person name="Barron N."/>
            <person name="Manako K."/>
            <person name="Bowen J."/>
            <person name="Foster T."/>
            <person name="Erridge Z."/>
            <person name="Tiffin H."/>
            <person name="Waite C."/>
            <person name="Davies K."/>
            <person name="Grierson E."/>
            <person name="Laing W."/>
            <person name="Kirk R."/>
            <person name="Chen X."/>
            <person name="Wood M."/>
            <person name="Montefiori M."/>
            <person name="Brummell D."/>
            <person name="Schwinn K."/>
            <person name="Catanach A."/>
            <person name="Fullerton C."/>
            <person name="Li D."/>
            <person name="Meiyalaghan S."/>
            <person name="Nieuwenhuizen N."/>
            <person name="Read N."/>
            <person name="Prakash R."/>
            <person name="Hunter D."/>
            <person name="Zhang H."/>
            <person name="Mckenzie M."/>
            <person name="Knabel M."/>
            <person name="Harris A."/>
            <person name="Allan A."/>
            <person name="Chen A."/>
            <person name="Janssen B."/>
            <person name="Plunkett B."/>
            <person name="Dwamena C."/>
            <person name="Voogd C."/>
            <person name="Leif D."/>
            <person name="Lafferty D."/>
            <person name="Souleyre E."/>
            <person name="Varkonyi-Gasic E."/>
            <person name="Gambi F."/>
            <person name="Hanley J."/>
            <person name="Yao J.-L."/>
            <person name="Cheung J."/>
            <person name="David K."/>
            <person name="Warren B."/>
            <person name="Marsh K."/>
            <person name="Snowden K."/>
            <person name="Lin-Wang K."/>
            <person name="Brian L."/>
            <person name="Martinez-Sanchez M."/>
            <person name="Wang M."/>
            <person name="Ileperuma N."/>
            <person name="Macnee N."/>
            <person name="Campin R."/>
            <person name="Mcatee P."/>
            <person name="Drummond R."/>
            <person name="Espley R."/>
            <person name="Ireland H."/>
            <person name="Wu R."/>
            <person name="Atkinson R."/>
            <person name="Karunairetnam S."/>
            <person name="Bulley S."/>
            <person name="Chunkath S."/>
            <person name="Hanley Z."/>
            <person name="Storey R."/>
            <person name="Thrimawithana A."/>
            <person name="Thomson S."/>
            <person name="David C."/>
            <person name="Testolin R."/>
        </authorList>
    </citation>
    <scope>NUCLEOTIDE SEQUENCE [LARGE SCALE GENOMIC DNA]</scope>
    <source>
        <strain evidence="8">cv. Red5</strain>
        <tissue evidence="7">Young leaf</tissue>
    </source>
</reference>
<organism evidence="7 8">
    <name type="scientific">Actinidia chinensis var. chinensis</name>
    <name type="common">Chinese soft-hair kiwi</name>
    <dbReference type="NCBI Taxonomy" id="1590841"/>
    <lineage>
        <taxon>Eukaryota</taxon>
        <taxon>Viridiplantae</taxon>
        <taxon>Streptophyta</taxon>
        <taxon>Embryophyta</taxon>
        <taxon>Tracheophyta</taxon>
        <taxon>Spermatophyta</taxon>
        <taxon>Magnoliopsida</taxon>
        <taxon>eudicotyledons</taxon>
        <taxon>Gunneridae</taxon>
        <taxon>Pentapetalae</taxon>
        <taxon>asterids</taxon>
        <taxon>Ericales</taxon>
        <taxon>Actinidiaceae</taxon>
        <taxon>Actinidia</taxon>
    </lineage>
</organism>
<evidence type="ECO:0000259" key="6">
    <source>
        <dbReference type="PROSITE" id="PS51005"/>
    </source>
</evidence>
<evidence type="ECO:0000256" key="1">
    <source>
        <dbReference type="ARBA" id="ARBA00023015"/>
    </source>
</evidence>
<evidence type="ECO:0000313" key="8">
    <source>
        <dbReference type="Proteomes" id="UP000241394"/>
    </source>
</evidence>
<gene>
    <name evidence="7" type="ORF">CEY00_Acc29877</name>
</gene>
<dbReference type="InterPro" id="IPR003441">
    <property type="entry name" value="NAC-dom"/>
</dbReference>
<reference evidence="8" key="2">
    <citation type="journal article" date="2018" name="BMC Genomics">
        <title>A manually annotated Actinidia chinensis var. chinensis (kiwifruit) genome highlights the challenges associated with draft genomes and gene prediction in plants.</title>
        <authorList>
            <person name="Pilkington S.M."/>
            <person name="Crowhurst R."/>
            <person name="Hilario E."/>
            <person name="Nardozza S."/>
            <person name="Fraser L."/>
            <person name="Peng Y."/>
            <person name="Gunaseelan K."/>
            <person name="Simpson R."/>
            <person name="Tahir J."/>
            <person name="Deroles S.C."/>
            <person name="Templeton K."/>
            <person name="Luo Z."/>
            <person name="Davy M."/>
            <person name="Cheng C."/>
            <person name="McNeilage M."/>
            <person name="Scaglione D."/>
            <person name="Liu Y."/>
            <person name="Zhang Q."/>
            <person name="Datson P."/>
            <person name="De Silva N."/>
            <person name="Gardiner S.E."/>
            <person name="Bassett H."/>
            <person name="Chagne D."/>
            <person name="McCallum J."/>
            <person name="Dzierzon H."/>
            <person name="Deng C."/>
            <person name="Wang Y.Y."/>
            <person name="Barron L."/>
            <person name="Manako K."/>
            <person name="Bowen J."/>
            <person name="Foster T.M."/>
            <person name="Erridge Z.A."/>
            <person name="Tiffin H."/>
            <person name="Waite C.N."/>
            <person name="Davies K.M."/>
            <person name="Grierson E.P."/>
            <person name="Laing W.A."/>
            <person name="Kirk R."/>
            <person name="Chen X."/>
            <person name="Wood M."/>
            <person name="Montefiori M."/>
            <person name="Brummell D.A."/>
            <person name="Schwinn K.E."/>
            <person name="Catanach A."/>
            <person name="Fullerton C."/>
            <person name="Li D."/>
            <person name="Meiyalaghan S."/>
            <person name="Nieuwenhuizen N."/>
            <person name="Read N."/>
            <person name="Prakash R."/>
            <person name="Hunter D."/>
            <person name="Zhang H."/>
            <person name="McKenzie M."/>
            <person name="Knabel M."/>
            <person name="Harris A."/>
            <person name="Allan A.C."/>
            <person name="Gleave A."/>
            <person name="Chen A."/>
            <person name="Janssen B.J."/>
            <person name="Plunkett B."/>
            <person name="Ampomah-Dwamena C."/>
            <person name="Voogd C."/>
            <person name="Leif D."/>
            <person name="Lafferty D."/>
            <person name="Souleyre E.J.F."/>
            <person name="Varkonyi-Gasic E."/>
            <person name="Gambi F."/>
            <person name="Hanley J."/>
            <person name="Yao J.L."/>
            <person name="Cheung J."/>
            <person name="David K.M."/>
            <person name="Warren B."/>
            <person name="Marsh K."/>
            <person name="Snowden K.C."/>
            <person name="Lin-Wang K."/>
            <person name="Brian L."/>
            <person name="Martinez-Sanchez M."/>
            <person name="Wang M."/>
            <person name="Ileperuma N."/>
            <person name="Macnee N."/>
            <person name="Campin R."/>
            <person name="McAtee P."/>
            <person name="Drummond R.S.M."/>
            <person name="Espley R.V."/>
            <person name="Ireland H.S."/>
            <person name="Wu R."/>
            <person name="Atkinson R.G."/>
            <person name="Karunairetnam S."/>
            <person name="Bulley S."/>
            <person name="Chunkath S."/>
            <person name="Hanley Z."/>
            <person name="Storey R."/>
            <person name="Thrimawithana A.H."/>
            <person name="Thomson S."/>
            <person name="David C."/>
            <person name="Testolin R."/>
            <person name="Huang H."/>
            <person name="Hellens R.P."/>
            <person name="Schaffer R.J."/>
        </authorList>
    </citation>
    <scope>NUCLEOTIDE SEQUENCE [LARGE SCALE GENOMIC DNA]</scope>
    <source>
        <strain evidence="8">cv. Red5</strain>
    </source>
</reference>
<sequence>MENLSGIGKEEDQMELPPGFRFHPTDEELITHYLSKKVVDSNFSARAIGDVDLNKVEPWDLPWKAKMGEKEWYFFCVRDKKYPTGLRTNRATAAGYWKATGKDKEIFHGKSLVGMKKTLVFYKGRAPKGEKTNWVMHEYRLEGKFFLQILPKTAKNECVICRVFQKTSGGKKIHISGLVRLNSVGNELGPILPPLTDSSPFRPNPLTSESVHVSCFSNSIDIPKTQQEMIEYMNNPLLGGGASSIPTDIFPRISIPNPFYPAQGAQIQGSLPYPGPFLMQDQAILRGLLENYGPNTKQTPKTEKERVSASQETGLSNDMNTEISSVMSNLEMRRRRFEDQIQGAPSTSAGPMDLGYIWNY</sequence>
<dbReference type="Pfam" id="PF02365">
    <property type="entry name" value="NAM"/>
    <property type="match status" value="1"/>
</dbReference>
<keyword evidence="3" id="KW-0804">Transcription</keyword>
<evidence type="ECO:0000256" key="3">
    <source>
        <dbReference type="ARBA" id="ARBA00023163"/>
    </source>
</evidence>
<keyword evidence="1" id="KW-0805">Transcription regulation</keyword>
<dbReference type="Gramene" id="PSR89671">
    <property type="protein sequence ID" value="PSR89671"/>
    <property type="gene ID" value="CEY00_Acc29877"/>
</dbReference>
<dbReference type="OMA" id="FCGFQKE"/>
<dbReference type="GO" id="GO:0000976">
    <property type="term" value="F:transcription cis-regulatory region binding"/>
    <property type="evidence" value="ECO:0007669"/>
    <property type="project" value="UniProtKB-ARBA"/>
</dbReference>
<dbReference type="PANTHER" id="PTHR31744">
    <property type="entry name" value="PROTEIN CUP-SHAPED COTYLEDON 2-RELATED"/>
    <property type="match status" value="1"/>
</dbReference>
<dbReference type="InterPro" id="IPR036093">
    <property type="entry name" value="NAC_dom_sf"/>
</dbReference>
<accession>A0A2R6PE41</accession>
<dbReference type="EMBL" id="NKQK01000026">
    <property type="protein sequence ID" value="PSR89671.1"/>
    <property type="molecule type" value="Genomic_DNA"/>
</dbReference>